<dbReference type="RefSeq" id="WP_273305837.1">
    <property type="nucleotide sequence ID" value="NZ_DYUD01000015.1"/>
</dbReference>
<evidence type="ECO:0000313" key="3">
    <source>
        <dbReference type="Proteomes" id="UP000757103"/>
    </source>
</evidence>
<feature type="chain" id="PRO_5036768989" evidence="1">
    <location>
        <begin position="22"/>
        <end position="522"/>
    </location>
</feature>
<feature type="signal peptide" evidence="1">
    <location>
        <begin position="1"/>
        <end position="21"/>
    </location>
</feature>
<dbReference type="InterPro" id="IPR012334">
    <property type="entry name" value="Pectin_lyas_fold"/>
</dbReference>
<dbReference type="InterPro" id="IPR011050">
    <property type="entry name" value="Pectin_lyase_fold/virulence"/>
</dbReference>
<protein>
    <submittedName>
        <fullName evidence="2">Right-handed parallel beta-helix repeat-containing protein</fullName>
    </submittedName>
</protein>
<reference evidence="2" key="1">
    <citation type="journal article" date="2021" name="PeerJ">
        <title>Extensive microbial diversity within the chicken gut microbiome revealed by metagenomics and culture.</title>
        <authorList>
            <person name="Gilroy R."/>
            <person name="Ravi A."/>
            <person name="Getino M."/>
            <person name="Pursley I."/>
            <person name="Horton D.L."/>
            <person name="Alikhan N.F."/>
            <person name="Baker D."/>
            <person name="Gharbi K."/>
            <person name="Hall N."/>
            <person name="Watson M."/>
            <person name="Adriaenssens E.M."/>
            <person name="Foster-Nyarko E."/>
            <person name="Jarju S."/>
            <person name="Secka A."/>
            <person name="Antonio M."/>
            <person name="Oren A."/>
            <person name="Chaudhuri R.R."/>
            <person name="La Ragione R."/>
            <person name="Hildebrand F."/>
            <person name="Pallen M.J."/>
        </authorList>
    </citation>
    <scope>NUCLEOTIDE SEQUENCE</scope>
    <source>
        <strain evidence="2">CHK121-7720</strain>
    </source>
</reference>
<dbReference type="NCBIfam" id="NF041518">
    <property type="entry name" value="choice_anch_Q"/>
    <property type="match status" value="1"/>
</dbReference>
<dbReference type="InterPro" id="IPR006626">
    <property type="entry name" value="PbH1"/>
</dbReference>
<dbReference type="Gene3D" id="2.160.20.10">
    <property type="entry name" value="Single-stranded right-handed beta-helix, Pectin lyase-like"/>
    <property type="match status" value="1"/>
</dbReference>
<keyword evidence="1" id="KW-0732">Signal</keyword>
<accession>A0A921MRE4</accession>
<organism evidence="2 3">
    <name type="scientific">Barnesiella viscericola</name>
    <dbReference type="NCBI Taxonomy" id="397865"/>
    <lineage>
        <taxon>Bacteria</taxon>
        <taxon>Pseudomonadati</taxon>
        <taxon>Bacteroidota</taxon>
        <taxon>Bacteroidia</taxon>
        <taxon>Bacteroidales</taxon>
        <taxon>Barnesiellaceae</taxon>
        <taxon>Barnesiella</taxon>
    </lineage>
</organism>
<name>A0A921MRE4_9BACT</name>
<evidence type="ECO:0000313" key="2">
    <source>
        <dbReference type="EMBL" id="HJG88802.1"/>
    </source>
</evidence>
<reference evidence="2" key="2">
    <citation type="submission" date="2021-09" db="EMBL/GenBank/DDBJ databases">
        <authorList>
            <person name="Gilroy R."/>
        </authorList>
    </citation>
    <scope>NUCLEOTIDE SEQUENCE</scope>
    <source>
        <strain evidence="2">CHK121-7720</strain>
    </source>
</reference>
<evidence type="ECO:0000256" key="1">
    <source>
        <dbReference type="SAM" id="SignalP"/>
    </source>
</evidence>
<proteinExistence type="predicted"/>
<gene>
    <name evidence="2" type="ORF">K8U91_04910</name>
</gene>
<dbReference type="AlphaFoldDB" id="A0A921MRE4"/>
<comment type="caution">
    <text evidence="2">The sequence shown here is derived from an EMBL/GenBank/DDBJ whole genome shotgun (WGS) entry which is preliminary data.</text>
</comment>
<dbReference type="SMART" id="SM00710">
    <property type="entry name" value="PbH1"/>
    <property type="match status" value="5"/>
</dbReference>
<dbReference type="InterPro" id="IPR059226">
    <property type="entry name" value="Choice_anch_Q_dom"/>
</dbReference>
<dbReference type="EMBL" id="DYUD01000015">
    <property type="protein sequence ID" value="HJG88802.1"/>
    <property type="molecule type" value="Genomic_DNA"/>
</dbReference>
<sequence>MKKNFLLVALLAGSLGVNSFAATKIYVKAGSGNDSYNGSSWNTAFKTVSKAIGSVQDNEETIIYLEPNTVFDTGGQLDLGENKNVTIIGNNTTLRAAEKPGKEGGEGARILRAATGCNLTVRGITFLNGRQVTYVPGGGLYFAGNTLVVDSCIFIDNESGSGGGAIAARAVDVTVTNSYFDGNYVNSGYGVGAAILQSGVKDGAAGSLRVENCTFYRNDLNGVGTAIATYDPSDNMKYANVDEITIVNCTFLANTSDLTNQGAIDIDQSSKTALVKIINNTFYGNDGALRIGDIYKDYGGELYFINNLVYANGSGIFGADDLTVAEMRDPIIGYNNIIVGGERGVNEAIDDECFNGKKDQYNNRVETLATYPLSMVALATSLSTDNYVPYLPLTAENSDAVNAGYSDGAYADMIPATDIRGLKAVGTRDIGAYEYGATEQSAIASVVADKSDFVIARNGDQITVVNKADRHFTLTVVDMLGRTVYSAEGADMLTVNKQDIAARCAIFVLTDGVSKKAEKVML</sequence>
<dbReference type="SUPFAM" id="SSF51126">
    <property type="entry name" value="Pectin lyase-like"/>
    <property type="match status" value="1"/>
</dbReference>
<dbReference type="Proteomes" id="UP000757103">
    <property type="component" value="Unassembled WGS sequence"/>
</dbReference>